<organism evidence="2 3">
    <name type="scientific">Anaerostipes butyraticus</name>
    <dbReference type="NCBI Taxonomy" id="645466"/>
    <lineage>
        <taxon>Bacteria</taxon>
        <taxon>Bacillati</taxon>
        <taxon>Bacillota</taxon>
        <taxon>Clostridia</taxon>
        <taxon>Lachnospirales</taxon>
        <taxon>Lachnospiraceae</taxon>
        <taxon>Anaerostipes</taxon>
    </lineage>
</organism>
<keyword evidence="1" id="KW-1133">Transmembrane helix</keyword>
<dbReference type="Proteomes" id="UP000613208">
    <property type="component" value="Unassembled WGS sequence"/>
</dbReference>
<sequence>MISELFDVSVDYLVKDSMEEDFSGDMYSMGNTRLEEKMDELSRYVKGYQYTSKRHIKGIPLVSIRLGRRLGKESVAKGIIAIGNIAIGVVSLGAVSIGVFSFGALAFGIIALGAMAAGLLAFGAMAVGVIAIGTAAAGLYAGGVTALGKEVAVGVAASGKTAIGETAVGHHCLVWNNGLDAEQIRQFLDRTNPHLWEPLRKFFIFLGQHIK</sequence>
<comment type="caution">
    <text evidence="2">The sequence shown here is derived from an EMBL/GenBank/DDBJ whole genome shotgun (WGS) entry which is preliminary data.</text>
</comment>
<dbReference type="RefSeq" id="WP_201309648.1">
    <property type="nucleotide sequence ID" value="NZ_BLYI01000006.1"/>
</dbReference>
<keyword evidence="1" id="KW-0472">Membrane</keyword>
<reference evidence="2" key="1">
    <citation type="submission" date="2020-06" db="EMBL/GenBank/DDBJ databases">
        <title>Characterization of fructooligosaccharide metabolism and fructooligosaccharide-degrading enzymes in human commensal butyrate producers.</title>
        <authorList>
            <person name="Tanno H."/>
            <person name="Fujii T."/>
            <person name="Hirano K."/>
            <person name="Maeno S."/>
            <person name="Tonozuka T."/>
            <person name="Sakamoto M."/>
            <person name="Ohkuma M."/>
            <person name="Tochio T."/>
            <person name="Endo A."/>
        </authorList>
    </citation>
    <scope>NUCLEOTIDE SEQUENCE</scope>
    <source>
        <strain evidence="2">JCM 17466</strain>
    </source>
</reference>
<keyword evidence="1" id="KW-0812">Transmembrane</keyword>
<evidence type="ECO:0000313" key="3">
    <source>
        <dbReference type="Proteomes" id="UP000613208"/>
    </source>
</evidence>
<feature type="transmembrane region" description="Helical" evidence="1">
    <location>
        <begin position="106"/>
        <end position="132"/>
    </location>
</feature>
<feature type="transmembrane region" description="Helical" evidence="1">
    <location>
        <begin position="78"/>
        <end position="100"/>
    </location>
</feature>
<dbReference type="AlphaFoldDB" id="A0A916Q3Z9"/>
<evidence type="ECO:0000256" key="1">
    <source>
        <dbReference type="SAM" id="Phobius"/>
    </source>
</evidence>
<name>A0A916Q3Z9_9FIRM</name>
<protein>
    <submittedName>
        <fullName evidence="2">Uncharacterized protein</fullName>
    </submittedName>
</protein>
<accession>A0A916Q3Z9</accession>
<keyword evidence="3" id="KW-1185">Reference proteome</keyword>
<evidence type="ECO:0000313" key="2">
    <source>
        <dbReference type="EMBL" id="GFO83897.1"/>
    </source>
</evidence>
<proteinExistence type="predicted"/>
<dbReference type="EMBL" id="BLYI01000006">
    <property type="protein sequence ID" value="GFO83897.1"/>
    <property type="molecule type" value="Genomic_DNA"/>
</dbReference>
<gene>
    <name evidence="2" type="ORF">ANBU17_02440</name>
</gene>